<dbReference type="PROSITE" id="PS50109">
    <property type="entry name" value="HIS_KIN"/>
    <property type="match status" value="1"/>
</dbReference>
<feature type="transmembrane region" description="Helical" evidence="11">
    <location>
        <begin position="44"/>
        <end position="63"/>
    </location>
</feature>
<dbReference type="PROSITE" id="PS50885">
    <property type="entry name" value="HAMP"/>
    <property type="match status" value="1"/>
</dbReference>
<dbReference type="PRINTS" id="PR00344">
    <property type="entry name" value="BCTRLSENSOR"/>
</dbReference>
<keyword evidence="7" id="KW-0418">Kinase</keyword>
<evidence type="ECO:0000259" key="13">
    <source>
        <dbReference type="PROSITE" id="PS50885"/>
    </source>
</evidence>
<feature type="domain" description="HAMP" evidence="13">
    <location>
        <begin position="89"/>
        <end position="141"/>
    </location>
</feature>
<keyword evidence="5" id="KW-0808">Transferase</keyword>
<proteinExistence type="predicted"/>
<dbReference type="Gene3D" id="3.30.565.10">
    <property type="entry name" value="Histidine kinase-like ATPase, C-terminal domain"/>
    <property type="match status" value="1"/>
</dbReference>
<dbReference type="SUPFAM" id="SSF55874">
    <property type="entry name" value="ATPase domain of HSP90 chaperone/DNA topoisomerase II/histidine kinase"/>
    <property type="match status" value="1"/>
</dbReference>
<dbReference type="SMART" id="SM00304">
    <property type="entry name" value="HAMP"/>
    <property type="match status" value="1"/>
</dbReference>
<evidence type="ECO:0000256" key="5">
    <source>
        <dbReference type="ARBA" id="ARBA00022679"/>
    </source>
</evidence>
<comment type="subcellular location">
    <subcellularLocation>
        <location evidence="2">Cell membrane</location>
    </subcellularLocation>
</comment>
<dbReference type="Pfam" id="PF00672">
    <property type="entry name" value="HAMP"/>
    <property type="match status" value="1"/>
</dbReference>
<keyword evidence="15" id="KW-1185">Reference proteome</keyword>
<dbReference type="SMART" id="SM00387">
    <property type="entry name" value="HATPase_c"/>
    <property type="match status" value="1"/>
</dbReference>
<dbReference type="SUPFAM" id="SSF158472">
    <property type="entry name" value="HAMP domain-like"/>
    <property type="match status" value="1"/>
</dbReference>
<dbReference type="Proteomes" id="UP001499987">
    <property type="component" value="Unassembled WGS sequence"/>
</dbReference>
<evidence type="ECO:0000256" key="9">
    <source>
        <dbReference type="ARBA" id="ARBA00023012"/>
    </source>
</evidence>
<dbReference type="Pfam" id="PF02518">
    <property type="entry name" value="HATPase_c"/>
    <property type="match status" value="1"/>
</dbReference>
<evidence type="ECO:0000313" key="15">
    <source>
        <dbReference type="Proteomes" id="UP001499987"/>
    </source>
</evidence>
<reference evidence="14 15" key="1">
    <citation type="journal article" date="2019" name="Int. J. Syst. Evol. Microbiol.">
        <title>The Global Catalogue of Microorganisms (GCM) 10K type strain sequencing project: providing services to taxonomists for standard genome sequencing and annotation.</title>
        <authorList>
            <consortium name="The Broad Institute Genomics Platform"/>
            <consortium name="The Broad Institute Genome Sequencing Center for Infectious Disease"/>
            <person name="Wu L."/>
            <person name="Ma J."/>
        </authorList>
    </citation>
    <scope>NUCLEOTIDE SEQUENCE [LARGE SCALE GENOMIC DNA]</scope>
    <source>
        <strain evidence="14 15">JCM 13002</strain>
    </source>
</reference>
<keyword evidence="9" id="KW-0902">Two-component regulatory system</keyword>
<gene>
    <name evidence="14" type="ORF">GCM10009663_33650</name>
</gene>
<dbReference type="InterPro" id="IPR003594">
    <property type="entry name" value="HATPase_dom"/>
</dbReference>
<dbReference type="PANTHER" id="PTHR43711:SF32">
    <property type="entry name" value="SENSOR-TYPE HISTIDINE KINASE PRRB"/>
    <property type="match status" value="1"/>
</dbReference>
<evidence type="ECO:0000256" key="2">
    <source>
        <dbReference type="ARBA" id="ARBA00004236"/>
    </source>
</evidence>
<keyword evidence="14" id="KW-0547">Nucleotide-binding</keyword>
<organism evidence="14 15">
    <name type="scientific">Kitasatospora arboriphila</name>
    <dbReference type="NCBI Taxonomy" id="258052"/>
    <lineage>
        <taxon>Bacteria</taxon>
        <taxon>Bacillati</taxon>
        <taxon>Actinomycetota</taxon>
        <taxon>Actinomycetes</taxon>
        <taxon>Kitasatosporales</taxon>
        <taxon>Streptomycetaceae</taxon>
        <taxon>Kitasatospora</taxon>
    </lineage>
</organism>
<feature type="region of interest" description="Disordered" evidence="10">
    <location>
        <begin position="1"/>
        <end position="20"/>
    </location>
</feature>
<keyword evidence="8 11" id="KW-1133">Transmembrane helix</keyword>
<dbReference type="EC" id="2.7.13.3" evidence="3"/>
<evidence type="ECO:0000256" key="10">
    <source>
        <dbReference type="SAM" id="MobiDB-lite"/>
    </source>
</evidence>
<sequence length="385" mass="41064">MTFPQQRRGDAAERPGPGLAGRAARRVWDDMRPFDPVRSIKGKLALLVIVSVCLATGMVVVAIRSETQIRIIMIFSMIASLLFMQFLAHGLTAPLRAMTAAARAMARGDYSTRVDTSSRDEIGELADSFNRMAADLEAADRHRRELIANVSHELRTPIAALRAVLENVVDGVVRPEPKTLGAALEQTERLGRLITHLLDLSKLDDGVVPLDTRPFEVRPFLDGVLRGVTVDGATAGGAYGRRGDVRLSLDVQPDGLTAVADEERLHQVVANLVDNACKHSPAGGTVTVRARSGEQGGALLLQVEDEGPGIPLQDRARVFERFGRSGSATAQGPGSDGGTGLGLAIARWAVDLHGGEIRVAETDRGCRIEVTLPGEAPLATGFPTG</sequence>
<dbReference type="GO" id="GO:0005524">
    <property type="term" value="F:ATP binding"/>
    <property type="evidence" value="ECO:0007669"/>
    <property type="project" value="UniProtKB-KW"/>
</dbReference>
<evidence type="ECO:0000256" key="1">
    <source>
        <dbReference type="ARBA" id="ARBA00000085"/>
    </source>
</evidence>
<dbReference type="PANTHER" id="PTHR43711">
    <property type="entry name" value="TWO-COMPONENT HISTIDINE KINASE"/>
    <property type="match status" value="1"/>
</dbReference>
<dbReference type="CDD" id="cd00075">
    <property type="entry name" value="HATPase"/>
    <property type="match status" value="1"/>
</dbReference>
<accession>A0ABN1THV9</accession>
<dbReference type="InterPro" id="IPR003661">
    <property type="entry name" value="HisK_dim/P_dom"/>
</dbReference>
<keyword evidence="14" id="KW-0067">ATP-binding</keyword>
<dbReference type="Gene3D" id="1.10.287.130">
    <property type="match status" value="1"/>
</dbReference>
<keyword evidence="4" id="KW-0597">Phosphoprotein</keyword>
<keyword evidence="6 11" id="KW-0812">Transmembrane</keyword>
<evidence type="ECO:0000313" key="14">
    <source>
        <dbReference type="EMBL" id="GAA1087279.1"/>
    </source>
</evidence>
<dbReference type="InterPro" id="IPR050736">
    <property type="entry name" value="Sensor_HK_Regulatory"/>
</dbReference>
<evidence type="ECO:0000256" key="4">
    <source>
        <dbReference type="ARBA" id="ARBA00022553"/>
    </source>
</evidence>
<dbReference type="InterPro" id="IPR005467">
    <property type="entry name" value="His_kinase_dom"/>
</dbReference>
<name>A0ABN1THV9_9ACTN</name>
<dbReference type="RefSeq" id="WP_344624427.1">
    <property type="nucleotide sequence ID" value="NZ_BAAALD010000029.1"/>
</dbReference>
<dbReference type="Pfam" id="PF00512">
    <property type="entry name" value="HisKA"/>
    <property type="match status" value="1"/>
</dbReference>
<dbReference type="CDD" id="cd06225">
    <property type="entry name" value="HAMP"/>
    <property type="match status" value="1"/>
</dbReference>
<dbReference type="InterPro" id="IPR003660">
    <property type="entry name" value="HAMP_dom"/>
</dbReference>
<evidence type="ECO:0000256" key="8">
    <source>
        <dbReference type="ARBA" id="ARBA00022989"/>
    </source>
</evidence>
<evidence type="ECO:0000256" key="11">
    <source>
        <dbReference type="SAM" id="Phobius"/>
    </source>
</evidence>
<dbReference type="InterPro" id="IPR036097">
    <property type="entry name" value="HisK_dim/P_sf"/>
</dbReference>
<dbReference type="CDD" id="cd00082">
    <property type="entry name" value="HisKA"/>
    <property type="match status" value="1"/>
</dbReference>
<feature type="transmembrane region" description="Helical" evidence="11">
    <location>
        <begin position="69"/>
        <end position="88"/>
    </location>
</feature>
<dbReference type="EMBL" id="BAAALD010000029">
    <property type="protein sequence ID" value="GAA1087279.1"/>
    <property type="molecule type" value="Genomic_DNA"/>
</dbReference>
<evidence type="ECO:0000256" key="3">
    <source>
        <dbReference type="ARBA" id="ARBA00012438"/>
    </source>
</evidence>
<feature type="domain" description="Histidine kinase" evidence="12">
    <location>
        <begin position="149"/>
        <end position="376"/>
    </location>
</feature>
<protein>
    <recommendedName>
        <fullName evidence="3">histidine kinase</fullName>
        <ecNumber evidence="3">2.7.13.3</ecNumber>
    </recommendedName>
</protein>
<dbReference type="InterPro" id="IPR004358">
    <property type="entry name" value="Sig_transdc_His_kin-like_C"/>
</dbReference>
<evidence type="ECO:0000256" key="6">
    <source>
        <dbReference type="ARBA" id="ARBA00022692"/>
    </source>
</evidence>
<dbReference type="InterPro" id="IPR036890">
    <property type="entry name" value="HATPase_C_sf"/>
</dbReference>
<comment type="caution">
    <text evidence="14">The sequence shown here is derived from an EMBL/GenBank/DDBJ whole genome shotgun (WGS) entry which is preliminary data.</text>
</comment>
<comment type="catalytic activity">
    <reaction evidence="1">
        <text>ATP + protein L-histidine = ADP + protein N-phospho-L-histidine.</text>
        <dbReference type="EC" id="2.7.13.3"/>
    </reaction>
</comment>
<evidence type="ECO:0000259" key="12">
    <source>
        <dbReference type="PROSITE" id="PS50109"/>
    </source>
</evidence>
<dbReference type="SMART" id="SM00388">
    <property type="entry name" value="HisKA"/>
    <property type="match status" value="1"/>
</dbReference>
<keyword evidence="11" id="KW-0472">Membrane</keyword>
<dbReference type="Gene3D" id="6.10.340.10">
    <property type="match status" value="1"/>
</dbReference>
<dbReference type="SUPFAM" id="SSF47384">
    <property type="entry name" value="Homodimeric domain of signal transducing histidine kinase"/>
    <property type="match status" value="1"/>
</dbReference>
<evidence type="ECO:0000256" key="7">
    <source>
        <dbReference type="ARBA" id="ARBA00022777"/>
    </source>
</evidence>